<accession>A0A1I7RJH4</accession>
<dbReference type="EMBL" id="CAJFDI010000006">
    <property type="protein sequence ID" value="CAD5233590.1"/>
    <property type="molecule type" value="Genomic_DNA"/>
</dbReference>
<dbReference type="InterPro" id="IPR026847">
    <property type="entry name" value="VPS13"/>
</dbReference>
<dbReference type="GO" id="GO:0045053">
    <property type="term" value="P:protein retention in Golgi apparatus"/>
    <property type="evidence" value="ECO:0007669"/>
    <property type="project" value="TreeGrafter"/>
</dbReference>
<name>A0A1I7RJH4_BURXY</name>
<feature type="region of interest" description="Disordered" evidence="2">
    <location>
        <begin position="875"/>
        <end position="901"/>
    </location>
</feature>
<feature type="region of interest" description="Disordered" evidence="2">
    <location>
        <begin position="446"/>
        <end position="508"/>
    </location>
</feature>
<dbReference type="WBParaSite" id="BXY_0085600.1">
    <property type="protein sequence ID" value="BXY_0085600.1"/>
    <property type="gene ID" value="BXY_0085600"/>
</dbReference>
<dbReference type="OrthoDB" id="272810at2759"/>
<dbReference type="Proteomes" id="UP000095284">
    <property type="component" value="Unplaced"/>
</dbReference>
<evidence type="ECO:0000259" key="3">
    <source>
        <dbReference type="Pfam" id="PF12624"/>
    </source>
</evidence>
<evidence type="ECO:0000256" key="2">
    <source>
        <dbReference type="SAM" id="MobiDB-lite"/>
    </source>
</evidence>
<evidence type="ECO:0000313" key="5">
    <source>
        <dbReference type="EMBL" id="CAG9128887.1"/>
    </source>
</evidence>
<dbReference type="PANTHER" id="PTHR16166">
    <property type="entry name" value="VACUOLAR PROTEIN SORTING-ASSOCIATED PROTEIN VPS13"/>
    <property type="match status" value="1"/>
</dbReference>
<dbReference type="InterPro" id="IPR026854">
    <property type="entry name" value="VPS13_N"/>
</dbReference>
<evidence type="ECO:0000256" key="1">
    <source>
        <dbReference type="ARBA" id="ARBA00022448"/>
    </source>
</evidence>
<dbReference type="EMBL" id="CAJFCV020000006">
    <property type="protein sequence ID" value="CAG9128887.1"/>
    <property type="molecule type" value="Genomic_DNA"/>
</dbReference>
<feature type="compositionally biased region" description="Polar residues" evidence="2">
    <location>
        <begin position="480"/>
        <end position="503"/>
    </location>
</feature>
<evidence type="ECO:0000313" key="8">
    <source>
        <dbReference type="WBParaSite" id="BXY_0085600.1"/>
    </source>
</evidence>
<dbReference type="PANTHER" id="PTHR16166:SF141">
    <property type="entry name" value="INTERMEMBRANE LIPID TRANSFER PROTEIN VPS13D"/>
    <property type="match status" value="1"/>
</dbReference>
<reference evidence="5" key="2">
    <citation type="submission" date="2020-08" db="EMBL/GenBank/DDBJ databases">
        <authorList>
            <person name="Kikuchi T."/>
        </authorList>
    </citation>
    <scope>NUCLEOTIDE SEQUENCE</scope>
    <source>
        <strain evidence="4">Ka4C1</strain>
    </source>
</reference>
<proteinExistence type="predicted"/>
<dbReference type="eggNOG" id="ENOG502RYT7">
    <property type="taxonomic scope" value="Eukaryota"/>
</dbReference>
<feature type="compositionally biased region" description="Basic and acidic residues" evidence="2">
    <location>
        <begin position="464"/>
        <end position="479"/>
    </location>
</feature>
<dbReference type="Pfam" id="PF12624">
    <property type="entry name" value="VPS13_N"/>
    <property type="match status" value="1"/>
</dbReference>
<dbReference type="AlphaFoldDB" id="A0A1I7RJH4"/>
<dbReference type="Proteomes" id="UP000659654">
    <property type="component" value="Unassembled WGS sequence"/>
</dbReference>
<evidence type="ECO:0000313" key="6">
    <source>
        <dbReference type="Proteomes" id="UP000095284"/>
    </source>
</evidence>
<reference evidence="8" key="1">
    <citation type="submission" date="2016-11" db="UniProtKB">
        <authorList>
            <consortium name="WormBaseParasite"/>
        </authorList>
    </citation>
    <scope>IDENTIFICATION</scope>
</reference>
<evidence type="ECO:0000313" key="7">
    <source>
        <dbReference type="Proteomes" id="UP000659654"/>
    </source>
</evidence>
<evidence type="ECO:0000313" key="4">
    <source>
        <dbReference type="EMBL" id="CAD5233590.1"/>
    </source>
</evidence>
<organism evidence="6 8">
    <name type="scientific">Bursaphelenchus xylophilus</name>
    <name type="common">Pinewood nematode worm</name>
    <name type="synonym">Aphelenchoides xylophilus</name>
    <dbReference type="NCBI Taxonomy" id="6326"/>
    <lineage>
        <taxon>Eukaryota</taxon>
        <taxon>Metazoa</taxon>
        <taxon>Ecdysozoa</taxon>
        <taxon>Nematoda</taxon>
        <taxon>Chromadorea</taxon>
        <taxon>Rhabditida</taxon>
        <taxon>Tylenchina</taxon>
        <taxon>Tylenchomorpha</taxon>
        <taxon>Aphelenchoidea</taxon>
        <taxon>Aphelenchoididae</taxon>
        <taxon>Bursaphelenchus</taxon>
    </lineage>
</organism>
<dbReference type="GO" id="GO:0006623">
    <property type="term" value="P:protein targeting to vacuole"/>
    <property type="evidence" value="ECO:0007669"/>
    <property type="project" value="TreeGrafter"/>
</dbReference>
<keyword evidence="7" id="KW-1185">Reference proteome</keyword>
<protein>
    <submittedName>
        <fullName evidence="4">(pine wood nematode) hypothetical protein</fullName>
    </submittedName>
</protein>
<dbReference type="SMR" id="A0A1I7RJH4"/>
<gene>
    <name evidence="4" type="ORF">BXYJ_LOCUS13681</name>
</gene>
<dbReference type="GO" id="GO:0007005">
    <property type="term" value="P:mitochondrion organization"/>
    <property type="evidence" value="ECO:0007669"/>
    <property type="project" value="TreeGrafter"/>
</dbReference>
<dbReference type="Proteomes" id="UP000582659">
    <property type="component" value="Unassembled WGS sequence"/>
</dbReference>
<feature type="domain" description="Chorein N-terminal" evidence="3">
    <location>
        <begin position="1"/>
        <end position="522"/>
    </location>
</feature>
<sequence length="1052" mass="119487">MLEGLVTWVLNNYVGEYLENLNADQISIALLQGQVELENVPLRKTALRKFDVPLEVRSGIIGKLTLSVPIAHIKSEPWVLKMSDLLILLGPNSDPSSNLDLVEESEQSKKEQMYEELEKLHKQRLLDAASITLQLEEIQNAWWGASLVSAVSNNIQLILNNVHIRYEDDKTMPDKMPFHFGFRIHNISIQTTNSQWKPGFVQPEDGTNTFKKLDVKGFSVFWNCSQEMDVDIDTYEKLKKILAPETSKNNTFILKPFSMTVRMEKNASKFPLKQNPPIPRFTFDLRPERIEIELSKRQLAQIRVLSAEWARFDRARQHRKWRPLTRITGNAKDWWKFAYGRIAEDNRKQRSTASAAFVLKRAKLLNNYCKAYTRKLKAFVADQKAKQAKVKDPNSKVASTSAISPEDSAYMKQIEHDSEFTYNELHLFREIVFRKYLKQIEAEENGLKESDSAETFEVVSPDSEPSRSKSHDVLSRETSVEPSAQMSSSMYDRKASNTSQTPAPQGEQGPGFYGWLASWFTAGEDPNKKPKEEDINQAAFLNMWPQDGNRELPPNLRRVEKRIEEELLDVLSESWDDSTVLRRDNLLAEVVLQLERMIVRFVDDDELTCLGLSRILALDMSTVASRVLLSPREHRTEISLSVMDMSVQRLRVAPQRSPELSRAGSMSDLQEDIEDSLWTGVGVAAMDTEVLFAVGRTKGDDNKTDNTISSSEKKCEPLLQFFYRRLAPRLNVFHEISASFLPIAVVYDEDALDGLANLFDTDSAFFSQDQTKEKEQEAALKEFEPDNQIFFTVNIPEVQLELRSKRKSPTDEILLCQNSQPFASATLTSVCMGLVRTEKFLSRMKLGFDQFELKDLFEKTHWPLLKTVPPNGTITGTKTRSLSLPTLTDSQTSRNDSDLFSSSLPTELKGISAISADLKTARSPNSAVPPSLKRPGLALDNDFGHWDQSCVLLNLIFVDEKHPKFEETYQKQHCTVKANFSEVEVGMNARTWTMLLNFFGALGQKPGHGDQFVHELPTTSEAASDPILEALLYGKKMSEDEIAKTRHISKDA</sequence>
<keyword evidence="1" id="KW-0813">Transport</keyword>